<dbReference type="InterPro" id="IPR002933">
    <property type="entry name" value="Peptidase_M20"/>
</dbReference>
<evidence type="ECO:0000259" key="5">
    <source>
        <dbReference type="Pfam" id="PF07687"/>
    </source>
</evidence>
<dbReference type="OrthoDB" id="9776600at2"/>
<reference evidence="6 7" key="1">
    <citation type="submission" date="2019-01" db="EMBL/GenBank/DDBJ databases">
        <title>Vibrio BEI176 sp. nov, a marine bacterium isolated from China: eastern marignal seas.</title>
        <authorList>
            <person name="Li B."/>
        </authorList>
    </citation>
    <scope>NUCLEOTIDE SEQUENCE [LARGE SCALE GENOMIC DNA]</scope>
    <source>
        <strain evidence="6 7">BEI176</strain>
    </source>
</reference>
<dbReference type="Proteomes" id="UP000297753">
    <property type="component" value="Unassembled WGS sequence"/>
</dbReference>
<dbReference type="EMBL" id="SATR01000002">
    <property type="protein sequence ID" value="TFH93188.1"/>
    <property type="molecule type" value="Genomic_DNA"/>
</dbReference>
<dbReference type="Gene3D" id="3.40.630.10">
    <property type="entry name" value="Zn peptidases"/>
    <property type="match status" value="1"/>
</dbReference>
<evidence type="ECO:0000256" key="4">
    <source>
        <dbReference type="PIRSR" id="PIRSR037238-1"/>
    </source>
</evidence>
<evidence type="ECO:0000256" key="2">
    <source>
        <dbReference type="ARBA" id="ARBA00022801"/>
    </source>
</evidence>
<proteinExistence type="predicted"/>
<dbReference type="CDD" id="cd03885">
    <property type="entry name" value="M20_CPDG2"/>
    <property type="match status" value="1"/>
</dbReference>
<feature type="active site" description="Proton acceptor" evidence="4">
    <location>
        <position position="139"/>
    </location>
</feature>
<dbReference type="InterPro" id="IPR017150">
    <property type="entry name" value="Pept_M20_glutamate_carboxypep"/>
</dbReference>
<dbReference type="PANTHER" id="PTHR43808:SF9">
    <property type="entry name" value="BLL0789 PROTEIN"/>
    <property type="match status" value="1"/>
</dbReference>
<evidence type="ECO:0000256" key="1">
    <source>
        <dbReference type="ARBA" id="ARBA00022723"/>
    </source>
</evidence>
<protein>
    <submittedName>
        <fullName evidence="6">M20 family peptidase</fullName>
    </submittedName>
</protein>
<dbReference type="Pfam" id="PF07687">
    <property type="entry name" value="M20_dimer"/>
    <property type="match status" value="1"/>
</dbReference>
<dbReference type="InterPro" id="IPR011650">
    <property type="entry name" value="Peptidase_M20_dimer"/>
</dbReference>
<dbReference type="InterPro" id="IPR050072">
    <property type="entry name" value="Peptidase_M20A"/>
</dbReference>
<dbReference type="AlphaFoldDB" id="A0A4Y8WLP1"/>
<feature type="active site" evidence="4">
    <location>
        <position position="79"/>
    </location>
</feature>
<dbReference type="GO" id="GO:0046872">
    <property type="term" value="F:metal ion binding"/>
    <property type="evidence" value="ECO:0007669"/>
    <property type="project" value="UniProtKB-KW"/>
</dbReference>
<keyword evidence="3" id="KW-0170">Cobalt</keyword>
<dbReference type="Gene3D" id="3.30.70.360">
    <property type="match status" value="1"/>
</dbReference>
<evidence type="ECO:0000313" key="7">
    <source>
        <dbReference type="Proteomes" id="UP000297753"/>
    </source>
</evidence>
<accession>A0A4Y8WLP1</accession>
<sequence>MNFSLNDYLAELRPLIDVDCGTYTIDGIKFIADQFEAKFAELAGWQVKRIDCGKAGVGLEIRNKPEAEQIDVMLIGHMDTVFPVGTAELRPMTTDAEKAYGPGVSDMKSGLLNVVYAMRNLDQAVLDKLSICICMNPDEETGSLDSVDWIQATAKQAKNVLVAEAARADGGLVKARKGMARYKLTFSGVAAHAGNEPENGRSAITEMANWIIAINAMTNFESGTTLNVGIVSGGAGANIVPEHAEAIVDVRFWSNAEYDDVDTELNGLTQRPFIDGVSIQLEREAYKPSMVPSEQTEALMTLVEQAADELSIDINWKEVGGGSDANNTAILGVPTLDGLGPIGAGFHSDQEYLLLESIEPRIKMLMRVLEKLAK</sequence>
<keyword evidence="2" id="KW-0378">Hydrolase</keyword>
<dbReference type="RefSeq" id="WP_134833972.1">
    <property type="nucleotide sequence ID" value="NZ_SATR01000002.1"/>
</dbReference>
<feature type="domain" description="Peptidase M20 dimerisation" evidence="5">
    <location>
        <begin position="175"/>
        <end position="267"/>
    </location>
</feature>
<name>A0A4Y8WLP1_9VIBR</name>
<dbReference type="SUPFAM" id="SSF53187">
    <property type="entry name" value="Zn-dependent exopeptidases"/>
    <property type="match status" value="1"/>
</dbReference>
<comment type="caution">
    <text evidence="6">The sequence shown here is derived from an EMBL/GenBank/DDBJ whole genome shotgun (WGS) entry which is preliminary data.</text>
</comment>
<dbReference type="SUPFAM" id="SSF55031">
    <property type="entry name" value="Bacterial exopeptidase dimerisation domain"/>
    <property type="match status" value="1"/>
</dbReference>
<keyword evidence="1" id="KW-0479">Metal-binding</keyword>
<dbReference type="PANTHER" id="PTHR43808">
    <property type="entry name" value="ACETYLORNITHINE DEACETYLASE"/>
    <property type="match status" value="1"/>
</dbReference>
<evidence type="ECO:0000313" key="6">
    <source>
        <dbReference type="EMBL" id="TFH93188.1"/>
    </source>
</evidence>
<dbReference type="Pfam" id="PF01546">
    <property type="entry name" value="Peptidase_M20"/>
    <property type="match status" value="1"/>
</dbReference>
<organism evidence="6 7">
    <name type="scientific">Vibrio ouci</name>
    <dbReference type="NCBI Taxonomy" id="2499078"/>
    <lineage>
        <taxon>Bacteria</taxon>
        <taxon>Pseudomonadati</taxon>
        <taxon>Pseudomonadota</taxon>
        <taxon>Gammaproteobacteria</taxon>
        <taxon>Vibrionales</taxon>
        <taxon>Vibrionaceae</taxon>
        <taxon>Vibrio</taxon>
    </lineage>
</organism>
<dbReference type="PIRSF" id="PIRSF037238">
    <property type="entry name" value="Carboxypeptidase_G2"/>
    <property type="match status" value="1"/>
</dbReference>
<dbReference type="InterPro" id="IPR036264">
    <property type="entry name" value="Bact_exopeptidase_dim_dom"/>
</dbReference>
<evidence type="ECO:0000256" key="3">
    <source>
        <dbReference type="ARBA" id="ARBA00023285"/>
    </source>
</evidence>
<keyword evidence="7" id="KW-1185">Reference proteome</keyword>
<dbReference type="GO" id="GO:0016787">
    <property type="term" value="F:hydrolase activity"/>
    <property type="evidence" value="ECO:0007669"/>
    <property type="project" value="UniProtKB-KW"/>
</dbReference>
<gene>
    <name evidence="6" type="ORF">ELS82_01910</name>
</gene>